<dbReference type="InterPro" id="IPR013783">
    <property type="entry name" value="Ig-like_fold"/>
</dbReference>
<evidence type="ECO:0000313" key="1">
    <source>
        <dbReference type="EMBL" id="MET1256534.1"/>
    </source>
</evidence>
<accession>A0ABV2BXB7</accession>
<reference evidence="1 2" key="1">
    <citation type="submission" date="2024-06" db="EMBL/GenBank/DDBJ databases">
        <authorList>
            <person name="Li F."/>
        </authorList>
    </citation>
    <scope>NUCLEOTIDE SEQUENCE [LARGE SCALE GENOMIC DNA]</scope>
    <source>
        <strain evidence="1 2">GXAS 311</strain>
    </source>
</reference>
<dbReference type="SUPFAM" id="SSF49354">
    <property type="entry name" value="PapD-like"/>
    <property type="match status" value="1"/>
</dbReference>
<comment type="caution">
    <text evidence="1">The sequence shown here is derived from an EMBL/GenBank/DDBJ whole genome shotgun (WGS) entry which is preliminary data.</text>
</comment>
<proteinExistence type="predicted"/>
<organism evidence="1 2">
    <name type="scientific">Aliikangiella maris</name>
    <dbReference type="NCBI Taxonomy" id="3162458"/>
    <lineage>
        <taxon>Bacteria</taxon>
        <taxon>Pseudomonadati</taxon>
        <taxon>Pseudomonadota</taxon>
        <taxon>Gammaproteobacteria</taxon>
        <taxon>Oceanospirillales</taxon>
        <taxon>Pleioneaceae</taxon>
        <taxon>Aliikangiella</taxon>
    </lineage>
</organism>
<evidence type="ECO:0000313" key="2">
    <source>
        <dbReference type="Proteomes" id="UP001548189"/>
    </source>
</evidence>
<dbReference type="Gene3D" id="2.60.40.10">
    <property type="entry name" value="Immunoglobulins"/>
    <property type="match status" value="1"/>
</dbReference>
<dbReference type="EMBL" id="JBEVCJ010000023">
    <property type="protein sequence ID" value="MET1256534.1"/>
    <property type="molecule type" value="Genomic_DNA"/>
</dbReference>
<keyword evidence="2" id="KW-1185">Reference proteome</keyword>
<name>A0ABV2BXB7_9GAMM</name>
<sequence length="249" mass="27829">MKKKKLKSVLHGLFFLLITSCPVNWCMASVHLNKTIIYFDNNGKINDEIAVINQGDETLYLRIEPSIVSAAGLPQESKATYRDPQAAGLLVTPQRMVLAPGEKKRIQLVRLDNIKNTQIEKVFRILVKPEVGEVKSSLTGMKILVAYDVLVLFQPEQPKPVLAAEFKRNEIIIFNHGNTNVLLKSGYQCPASQSIDQPENQCVALKGKRLYAGNQWRTSIRYKTPVHYNIAVGSENSAIVFSADLPVKP</sequence>
<gene>
    <name evidence="1" type="ORF">ABVT43_15445</name>
</gene>
<dbReference type="Proteomes" id="UP001548189">
    <property type="component" value="Unassembled WGS sequence"/>
</dbReference>
<dbReference type="InterPro" id="IPR008962">
    <property type="entry name" value="PapD-like_sf"/>
</dbReference>
<dbReference type="PROSITE" id="PS51257">
    <property type="entry name" value="PROKAR_LIPOPROTEIN"/>
    <property type="match status" value="1"/>
</dbReference>
<protein>
    <submittedName>
        <fullName evidence="1">Uncharacterized protein</fullName>
    </submittedName>
</protein>